<feature type="compositionally biased region" description="Basic and acidic residues" evidence="1">
    <location>
        <begin position="723"/>
        <end position="733"/>
    </location>
</feature>
<dbReference type="PROSITE" id="PS50235">
    <property type="entry name" value="USP_3"/>
    <property type="match status" value="1"/>
</dbReference>
<dbReference type="GO" id="GO:0016579">
    <property type="term" value="P:protein deubiquitination"/>
    <property type="evidence" value="ECO:0007669"/>
    <property type="project" value="InterPro"/>
</dbReference>
<dbReference type="InterPro" id="IPR050164">
    <property type="entry name" value="Peptidase_C19"/>
</dbReference>
<dbReference type="EMBL" id="UYSU01033962">
    <property type="protein sequence ID" value="VDL93434.1"/>
    <property type="molecule type" value="Genomic_DNA"/>
</dbReference>
<evidence type="ECO:0000256" key="1">
    <source>
        <dbReference type="SAM" id="MobiDB-lite"/>
    </source>
</evidence>
<dbReference type="WBParaSite" id="SSLN_0000727501-mRNA-1">
    <property type="protein sequence ID" value="SSLN_0000727501-mRNA-1"/>
    <property type="gene ID" value="SSLN_0000727501"/>
</dbReference>
<dbReference type="AlphaFoldDB" id="A0A183SS51"/>
<evidence type="ECO:0000313" key="4">
    <source>
        <dbReference type="Proteomes" id="UP000275846"/>
    </source>
</evidence>
<feature type="region of interest" description="Disordered" evidence="1">
    <location>
        <begin position="530"/>
        <end position="601"/>
    </location>
</feature>
<dbReference type="GO" id="GO:0004843">
    <property type="term" value="F:cysteine-type deubiquitinase activity"/>
    <property type="evidence" value="ECO:0007669"/>
    <property type="project" value="InterPro"/>
</dbReference>
<dbReference type="InterPro" id="IPR038765">
    <property type="entry name" value="Papain-like_cys_pep_sf"/>
</dbReference>
<dbReference type="GO" id="GO:0005829">
    <property type="term" value="C:cytosol"/>
    <property type="evidence" value="ECO:0007669"/>
    <property type="project" value="TreeGrafter"/>
</dbReference>
<dbReference type="PANTHER" id="PTHR24006:SF702">
    <property type="entry name" value="UBIQUITIN CARBOXYL-TERMINAL HYDROLASE 47"/>
    <property type="match status" value="1"/>
</dbReference>
<dbReference type="Proteomes" id="UP000275846">
    <property type="component" value="Unassembled WGS sequence"/>
</dbReference>
<dbReference type="STRING" id="70667.A0A183SS51"/>
<dbReference type="InterPro" id="IPR018200">
    <property type="entry name" value="USP_CS"/>
</dbReference>
<reference evidence="5" key="1">
    <citation type="submission" date="2016-06" db="UniProtKB">
        <authorList>
            <consortium name="WormBaseParasite"/>
        </authorList>
    </citation>
    <scope>IDENTIFICATION</scope>
</reference>
<sequence length="840" mass="94022">MLLWPPLSGTQLSPVAPRSWVLLSGHTPGNRHERWPKPGGQCSCVRLYLVPNSHLWHLEVGFFSVATPRATVTNGKRKCDGMDDERLPKRILYGDVATGARRQGGQKQRFKDTLKKVMKQLQINPVTWDDLAQDRLILQELLILFSRLHAGNGEPVSSKPLTDSFGWNGEEVPLQIFTFHSHSQVFVHQDIQELNRLLFEQIEIALKNTGQQNLINDLYHGVLRTRIKCLVCGRVSERNFSRFTDLPPILTLSLSRFYFDSKSMEARKLDKLCSFPLQLDMADFVAEDYTKEVLYELFSVVIHVGNTACGGHYHAYIKDPYGVFNDGVRSDKIEAKLGNQTNTNSSYTRDRSGLTDCRRGRYVFSNNRIARQDTLLSRRSLSLSRTFGDPENKLPVHSATQQTVFPVGLADSGNHATTSMCRRQAMFPRRSCQKPSAGTSQPLRVSHLVGVLSSSSNRGSAVDFVASPQPPIQTALSQRVIPPSSGYKGRKARSVARDMQARTCADSVAPCQNARTGERLADRMKAMCLGGQKDSPEVPLNHRSRKYDPEDVRTHSPSTRRYKLTANPTRRSCPRGGAPVRRPRYMNNPAPPTSIITSPELSDPDILALPNREEIPQSSLNCPSSELESSARRDCPEVLTNSHNNDDNQVLRATSNEHFDSLTRPTTIWRSRLFARTTPEFEEDANKEASHLQRHHQSHASTICLQDISDRSDTAASSGQEEVVNRSKTRENMQSRGIRMKDSLSINFGVTSINKGRRTRNQGNNSENLRTRATNISSANSGGSVTPPPADKAIGSIEYGRWFDFNDDIVTEVDITAFSGVFKGPECAYMLFYKVNPNPI</sequence>
<organism evidence="5">
    <name type="scientific">Schistocephalus solidus</name>
    <name type="common">Tapeworm</name>
    <dbReference type="NCBI Taxonomy" id="70667"/>
    <lineage>
        <taxon>Eukaryota</taxon>
        <taxon>Metazoa</taxon>
        <taxon>Spiralia</taxon>
        <taxon>Lophotrochozoa</taxon>
        <taxon>Platyhelminthes</taxon>
        <taxon>Cestoda</taxon>
        <taxon>Eucestoda</taxon>
        <taxon>Diphyllobothriidea</taxon>
        <taxon>Diphyllobothriidae</taxon>
        <taxon>Schistocephalus</taxon>
    </lineage>
</organism>
<evidence type="ECO:0000313" key="5">
    <source>
        <dbReference type="WBParaSite" id="SSLN_0000727501-mRNA-1"/>
    </source>
</evidence>
<dbReference type="Gene3D" id="3.90.70.10">
    <property type="entry name" value="Cysteine proteinases"/>
    <property type="match status" value="2"/>
</dbReference>
<keyword evidence="4" id="KW-1185">Reference proteome</keyword>
<accession>A0A183SS51</accession>
<dbReference type="GO" id="GO:0005634">
    <property type="term" value="C:nucleus"/>
    <property type="evidence" value="ECO:0007669"/>
    <property type="project" value="TreeGrafter"/>
</dbReference>
<evidence type="ECO:0000259" key="2">
    <source>
        <dbReference type="PROSITE" id="PS50235"/>
    </source>
</evidence>
<reference evidence="3 4" key="2">
    <citation type="submission" date="2018-11" db="EMBL/GenBank/DDBJ databases">
        <authorList>
            <consortium name="Pathogen Informatics"/>
        </authorList>
    </citation>
    <scope>NUCLEOTIDE SEQUENCE [LARGE SCALE GENOMIC DNA]</scope>
    <source>
        <strain evidence="3 4">NST_G2</strain>
    </source>
</reference>
<dbReference type="SUPFAM" id="SSF54001">
    <property type="entry name" value="Cysteine proteinases"/>
    <property type="match status" value="1"/>
</dbReference>
<evidence type="ECO:0000313" key="3">
    <source>
        <dbReference type="EMBL" id="VDL93434.1"/>
    </source>
</evidence>
<dbReference type="PANTHER" id="PTHR24006">
    <property type="entry name" value="UBIQUITIN CARBOXYL-TERMINAL HYDROLASE"/>
    <property type="match status" value="1"/>
</dbReference>
<gene>
    <name evidence="3" type="ORF">SSLN_LOCUS7049</name>
</gene>
<protein>
    <submittedName>
        <fullName evidence="5">USP domain-containing protein</fullName>
    </submittedName>
</protein>
<name>A0A183SS51_SCHSO</name>
<feature type="region of interest" description="Disordered" evidence="1">
    <location>
        <begin position="710"/>
        <end position="738"/>
    </location>
</feature>
<proteinExistence type="predicted"/>
<dbReference type="InterPro" id="IPR001394">
    <property type="entry name" value="Peptidase_C19_UCH"/>
</dbReference>
<dbReference type="CDD" id="cd02257">
    <property type="entry name" value="Peptidase_C19"/>
    <property type="match status" value="1"/>
</dbReference>
<dbReference type="InterPro" id="IPR028889">
    <property type="entry name" value="USP"/>
</dbReference>
<dbReference type="PROSITE" id="PS00973">
    <property type="entry name" value="USP_2"/>
    <property type="match status" value="1"/>
</dbReference>
<dbReference type="Pfam" id="PF00443">
    <property type="entry name" value="UCH"/>
    <property type="match status" value="1"/>
</dbReference>
<dbReference type="OrthoDB" id="289038at2759"/>
<feature type="domain" description="USP" evidence="2">
    <location>
        <begin position="98"/>
        <end position="350"/>
    </location>
</feature>